<evidence type="ECO:0000256" key="1">
    <source>
        <dbReference type="SAM" id="SignalP"/>
    </source>
</evidence>
<comment type="caution">
    <text evidence="2">The sequence shown here is derived from an EMBL/GenBank/DDBJ whole genome shotgun (WGS) entry which is preliminary data.</text>
</comment>
<evidence type="ECO:0008006" key="4">
    <source>
        <dbReference type="Google" id="ProtNLM"/>
    </source>
</evidence>
<gene>
    <name evidence="2" type="ORF">C1O66_16655</name>
</gene>
<keyword evidence="1" id="KW-0732">Signal</keyword>
<feature type="signal peptide" evidence="1">
    <location>
        <begin position="1"/>
        <end position="20"/>
    </location>
</feature>
<proteinExistence type="predicted"/>
<sequence>MLLRHLAALSSLAWALSSAASESVSGVAPQAIECARAKYQRHVRAQQQWQHGLAALIVRTDGQYKDLAAEQLRQQLRNIEINQLVVEHLLNRKTAVLMLDARPTNEWPDLLDRKEQAALLASSSRYAELSAQSRAERQAAASAGRSSNSEALGALVRGFSTTSPAYQALLAELSATLAELRQPGCAWQNPRR</sequence>
<keyword evidence="3" id="KW-1185">Reference proteome</keyword>
<name>A0A2N8KZV1_9BURK</name>
<protein>
    <recommendedName>
        <fullName evidence="4">DUF4142 domain-containing protein</fullName>
    </recommendedName>
</protein>
<reference evidence="2 3" key="1">
    <citation type="submission" date="2018-01" db="EMBL/GenBank/DDBJ databases">
        <title>Draft genome sequence of Paucibacter aquatile CR182 isolated from freshwater of the Nakdong River.</title>
        <authorList>
            <person name="Choi A."/>
            <person name="Chung E.J."/>
        </authorList>
    </citation>
    <scope>NUCLEOTIDE SEQUENCE [LARGE SCALE GENOMIC DNA]</scope>
    <source>
        <strain evidence="2 3">CR182</strain>
    </source>
</reference>
<evidence type="ECO:0000313" key="2">
    <source>
        <dbReference type="EMBL" id="PND38995.1"/>
    </source>
</evidence>
<dbReference type="AlphaFoldDB" id="A0A2N8KZV1"/>
<dbReference type="EMBL" id="POSP01000003">
    <property type="protein sequence ID" value="PND38995.1"/>
    <property type="molecule type" value="Genomic_DNA"/>
</dbReference>
<dbReference type="RefSeq" id="WP_102768912.1">
    <property type="nucleotide sequence ID" value="NZ_POSP01000003.1"/>
</dbReference>
<feature type="chain" id="PRO_5014989993" description="DUF4142 domain-containing protein" evidence="1">
    <location>
        <begin position="21"/>
        <end position="192"/>
    </location>
</feature>
<organism evidence="2 3">
    <name type="scientific">Kinneretia aquatilis</name>
    <dbReference type="NCBI Taxonomy" id="2070761"/>
    <lineage>
        <taxon>Bacteria</taxon>
        <taxon>Pseudomonadati</taxon>
        <taxon>Pseudomonadota</taxon>
        <taxon>Betaproteobacteria</taxon>
        <taxon>Burkholderiales</taxon>
        <taxon>Sphaerotilaceae</taxon>
        <taxon>Roseateles</taxon>
    </lineage>
</organism>
<evidence type="ECO:0000313" key="3">
    <source>
        <dbReference type="Proteomes" id="UP000235916"/>
    </source>
</evidence>
<dbReference type="Proteomes" id="UP000235916">
    <property type="component" value="Unassembled WGS sequence"/>
</dbReference>
<accession>A0A2N8KZV1</accession>